<protein>
    <submittedName>
        <fullName evidence="2">Uncharacterized protein</fullName>
    </submittedName>
</protein>
<dbReference type="WBParaSite" id="nRc.2.0.1.t04070-RA">
    <property type="protein sequence ID" value="nRc.2.0.1.t04070-RA"/>
    <property type="gene ID" value="nRc.2.0.1.g04070"/>
</dbReference>
<keyword evidence="1" id="KW-1185">Reference proteome</keyword>
<sequence length="59" mass="6726">MSGCKYDEWWLLKKHSASGNLSLSREMSRAHMAETVAFRVHFSGMKLMPEPTRGAAGRW</sequence>
<dbReference type="Proteomes" id="UP000887565">
    <property type="component" value="Unplaced"/>
</dbReference>
<dbReference type="AlphaFoldDB" id="A0A915HRK5"/>
<evidence type="ECO:0000313" key="1">
    <source>
        <dbReference type="Proteomes" id="UP000887565"/>
    </source>
</evidence>
<organism evidence="1 2">
    <name type="scientific">Romanomermis culicivorax</name>
    <name type="common">Nematode worm</name>
    <dbReference type="NCBI Taxonomy" id="13658"/>
    <lineage>
        <taxon>Eukaryota</taxon>
        <taxon>Metazoa</taxon>
        <taxon>Ecdysozoa</taxon>
        <taxon>Nematoda</taxon>
        <taxon>Enoplea</taxon>
        <taxon>Dorylaimia</taxon>
        <taxon>Mermithida</taxon>
        <taxon>Mermithoidea</taxon>
        <taxon>Mermithidae</taxon>
        <taxon>Romanomermis</taxon>
    </lineage>
</organism>
<reference evidence="2" key="1">
    <citation type="submission" date="2022-11" db="UniProtKB">
        <authorList>
            <consortium name="WormBaseParasite"/>
        </authorList>
    </citation>
    <scope>IDENTIFICATION</scope>
</reference>
<evidence type="ECO:0000313" key="2">
    <source>
        <dbReference type="WBParaSite" id="nRc.2.0.1.t04070-RA"/>
    </source>
</evidence>
<proteinExistence type="predicted"/>
<name>A0A915HRK5_ROMCU</name>
<accession>A0A915HRK5</accession>